<dbReference type="Proteomes" id="UP001242480">
    <property type="component" value="Unassembled WGS sequence"/>
</dbReference>
<name>A0ABU0JI26_9HYPH</name>
<evidence type="ECO:0000313" key="3">
    <source>
        <dbReference type="EMBL" id="MDQ0473146.1"/>
    </source>
</evidence>
<dbReference type="PIRSF" id="PIRSF035261">
    <property type="entry name" value="UCP035261"/>
    <property type="match status" value="1"/>
</dbReference>
<keyword evidence="4" id="KW-1185">Reference proteome</keyword>
<evidence type="ECO:0000313" key="4">
    <source>
        <dbReference type="Proteomes" id="UP001242480"/>
    </source>
</evidence>
<dbReference type="InterPro" id="IPR017037">
    <property type="entry name" value="UCP035261"/>
</dbReference>
<comment type="caution">
    <text evidence="3">The sequence shown here is derived from an EMBL/GenBank/DDBJ whole genome shotgun (WGS) entry which is preliminary data.</text>
</comment>
<feature type="transmembrane region" description="Helical" evidence="1">
    <location>
        <begin position="12"/>
        <end position="33"/>
    </location>
</feature>
<evidence type="ECO:0000256" key="1">
    <source>
        <dbReference type="SAM" id="Phobius"/>
    </source>
</evidence>
<keyword evidence="1" id="KW-1133">Transmembrane helix</keyword>
<reference evidence="3 4" key="1">
    <citation type="submission" date="2023-07" db="EMBL/GenBank/DDBJ databases">
        <title>Genomic Encyclopedia of Type Strains, Phase IV (KMG-IV): sequencing the most valuable type-strain genomes for metagenomic binning, comparative biology and taxonomic classification.</title>
        <authorList>
            <person name="Goeker M."/>
        </authorList>
    </citation>
    <scope>NUCLEOTIDE SEQUENCE [LARGE SCALE GENOMIC DNA]</scope>
    <source>
        <strain evidence="3 4">DSM 19619</strain>
    </source>
</reference>
<proteinExistence type="predicted"/>
<evidence type="ECO:0000259" key="2">
    <source>
        <dbReference type="Pfam" id="PF01145"/>
    </source>
</evidence>
<organism evidence="3 4">
    <name type="scientific">Labrys wisconsinensis</name>
    <dbReference type="NCBI Taxonomy" id="425677"/>
    <lineage>
        <taxon>Bacteria</taxon>
        <taxon>Pseudomonadati</taxon>
        <taxon>Pseudomonadota</taxon>
        <taxon>Alphaproteobacteria</taxon>
        <taxon>Hyphomicrobiales</taxon>
        <taxon>Xanthobacteraceae</taxon>
        <taxon>Labrys</taxon>
    </lineage>
</organism>
<gene>
    <name evidence="3" type="ORF">QO011_006180</name>
</gene>
<dbReference type="EMBL" id="JAUSVX010000015">
    <property type="protein sequence ID" value="MDQ0473146.1"/>
    <property type="molecule type" value="Genomic_DNA"/>
</dbReference>
<keyword evidence="1" id="KW-0812">Transmembrane</keyword>
<sequence length="658" mass="71557">MFDANLPLPLPALASVAAIVVLFFLSGTIRYIANNRIGICEKLWSPAGSVAGGFIALRGEAGFQPEVLRGGFHLLVPLQYRVHSVPLVTIAQGEIGYVFARDGVPLPPTQTLAGNLTADDFQDVRGFLDAGGQRGPQRKILREGTYAINLAQFVVLTRDRTYAIKLNTADTALFSQMAASIADRDGFQPVVIRDAQDVIGIVTVHDGPALPEGEIIAPSVGHEAGSPYFHNNFQDVEKFLGAGGYRGRQHQVLADGSYYLNRLFATVELVAKTVIEVGTVGVVVSYTGRAGLDQSGDGYRHGELVEPGHRGVWTRPLLPGKYAFNTYAGKIVPVPTTNFVLKWTREQSGPHGLDENLSEISLITRDAFEPQLPLSVVVHIDYMKAPLVVQRFGDIRRLVEQTLDPMISAYFKNIAQTKTIIQLLQERSEIQARSGDEMRAKFAAYSLELQEVLIGTPRSGNGQSIEQILTQLRERQIAVEKVETYKLQEVAAVQERTLREKQTIAEQQTQITASALAIELRENEGKAKLAQTRQEAETIQVSAKAAAERARIEGAGEADRIRSIGMADADKIRAIGLAQAEATDKQVEAYGGPQYQLHSQVLLRFAEAIENGRLPLVPQLMVGAAPGQGGSGGLVEMLLAMLVADKTGTIHPANDMRS</sequence>
<dbReference type="InterPro" id="IPR001107">
    <property type="entry name" value="Band_7"/>
</dbReference>
<keyword evidence="1" id="KW-0472">Membrane</keyword>
<feature type="domain" description="Band 7" evidence="2">
    <location>
        <begin position="295"/>
        <end position="483"/>
    </location>
</feature>
<accession>A0ABU0JI26</accession>
<protein>
    <submittedName>
        <fullName evidence="3">Membrane protein YqiK</fullName>
    </submittedName>
</protein>
<dbReference type="RefSeq" id="WP_307281015.1">
    <property type="nucleotide sequence ID" value="NZ_JAUSVX010000015.1"/>
</dbReference>
<dbReference type="Pfam" id="PF01145">
    <property type="entry name" value="Band_7"/>
    <property type="match status" value="1"/>
</dbReference>